<dbReference type="PANTHER" id="PTHR33930">
    <property type="entry name" value="ALKYL HYDROPEROXIDE REDUCTASE AHPD"/>
    <property type="match status" value="1"/>
</dbReference>
<name>A0A520KZQ4_9EURY</name>
<accession>A0A520KZQ4</accession>
<dbReference type="GO" id="GO:0051920">
    <property type="term" value="F:peroxiredoxin activity"/>
    <property type="evidence" value="ECO:0007669"/>
    <property type="project" value="InterPro"/>
</dbReference>
<dbReference type="SUPFAM" id="SSF69118">
    <property type="entry name" value="AhpD-like"/>
    <property type="match status" value="1"/>
</dbReference>
<dbReference type="AlphaFoldDB" id="A0A520KZQ4"/>
<comment type="caution">
    <text evidence="2">The sequence shown here is derived from an EMBL/GenBank/DDBJ whole genome shotgun (WGS) entry which is preliminary data.</text>
</comment>
<gene>
    <name evidence="2" type="ORF">EF807_01205</name>
</gene>
<evidence type="ECO:0000259" key="1">
    <source>
        <dbReference type="Pfam" id="PF02627"/>
    </source>
</evidence>
<dbReference type="Pfam" id="PF02627">
    <property type="entry name" value="CMD"/>
    <property type="match status" value="1"/>
</dbReference>
<dbReference type="InterPro" id="IPR003779">
    <property type="entry name" value="CMD-like"/>
</dbReference>
<dbReference type="InterPro" id="IPR004675">
    <property type="entry name" value="AhpD_core"/>
</dbReference>
<dbReference type="EMBL" id="RXIL01000020">
    <property type="protein sequence ID" value="RZN73044.1"/>
    <property type="molecule type" value="Genomic_DNA"/>
</dbReference>
<proteinExistence type="predicted"/>
<reference evidence="2 3" key="1">
    <citation type="journal article" date="2019" name="Nat. Microbiol.">
        <title>Wide diversity of methane and short-chain alkane metabolisms in uncultured archaea.</title>
        <authorList>
            <person name="Borrel G."/>
            <person name="Adam P.S."/>
            <person name="McKay L.J."/>
            <person name="Chen L.X."/>
            <person name="Sierra-Garcia I.N."/>
            <person name="Sieber C.M."/>
            <person name="Letourneur Q."/>
            <person name="Ghozlane A."/>
            <person name="Andersen G.L."/>
            <person name="Li W.J."/>
            <person name="Hallam S.J."/>
            <person name="Muyzer G."/>
            <person name="de Oliveira V.M."/>
            <person name="Inskeep W.P."/>
            <person name="Banfield J.F."/>
            <person name="Gribaldo S."/>
        </authorList>
    </citation>
    <scope>NUCLEOTIDE SEQUENCE [LARGE SCALE GENOMIC DNA]</scope>
    <source>
        <strain evidence="2">NM1b</strain>
    </source>
</reference>
<protein>
    <submittedName>
        <fullName evidence="2">Carboxymuconolactone decarboxylase family protein</fullName>
    </submittedName>
</protein>
<evidence type="ECO:0000313" key="3">
    <source>
        <dbReference type="Proteomes" id="UP000320766"/>
    </source>
</evidence>
<dbReference type="PANTHER" id="PTHR33930:SF2">
    <property type="entry name" value="BLR3452 PROTEIN"/>
    <property type="match status" value="1"/>
</dbReference>
<dbReference type="Proteomes" id="UP000320766">
    <property type="component" value="Unassembled WGS sequence"/>
</dbReference>
<feature type="domain" description="Carboxymuconolactone decarboxylase-like" evidence="1">
    <location>
        <begin position="64"/>
        <end position="128"/>
    </location>
</feature>
<evidence type="ECO:0000313" key="2">
    <source>
        <dbReference type="EMBL" id="RZN73044.1"/>
    </source>
</evidence>
<organism evidence="2 3">
    <name type="scientific">Candidatus Methanolliviera hydrocarbonicum</name>
    <dbReference type="NCBI Taxonomy" id="2491085"/>
    <lineage>
        <taxon>Archaea</taxon>
        <taxon>Methanobacteriati</taxon>
        <taxon>Methanobacteriota</taxon>
        <taxon>Candidatus Methanoliparia</taxon>
        <taxon>Candidatus Methanoliparales</taxon>
        <taxon>Candidatus Methanollivieraceae</taxon>
        <taxon>Candidatus Methanolliviera</taxon>
    </lineage>
</organism>
<dbReference type="InterPro" id="IPR029032">
    <property type="entry name" value="AhpD-like"/>
</dbReference>
<dbReference type="Gene3D" id="1.20.1290.10">
    <property type="entry name" value="AhpD-like"/>
    <property type="match status" value="1"/>
</dbReference>
<dbReference type="NCBIfam" id="TIGR00778">
    <property type="entry name" value="ahpD_dom"/>
    <property type="match status" value="1"/>
</dbReference>
<sequence length="137" mass="15573">MPRMDQIEKLFGQFDKIWKNKEEMIESFEQILKEELGMVPFIIKEMEKRPEMLIHELLSMYYTTQPKSLDAKTAELVALSSAVANKSEGCISVHYDAALKCGATRDEILDVILISSVMAKAGVLATALGKYREKEER</sequence>